<name>A0ABU1V3I9_9GAMM</name>
<proteinExistence type="predicted"/>
<dbReference type="RefSeq" id="WP_310075899.1">
    <property type="nucleotide sequence ID" value="NZ_JAVDVX010000009.1"/>
</dbReference>
<reference evidence="2 3" key="1">
    <citation type="submission" date="2023-07" db="EMBL/GenBank/DDBJ databases">
        <title>Sorghum-associated microbial communities from plants grown in Nebraska, USA.</title>
        <authorList>
            <person name="Schachtman D."/>
        </authorList>
    </citation>
    <scope>NUCLEOTIDE SEQUENCE [LARGE SCALE GENOMIC DNA]</scope>
    <source>
        <strain evidence="2 3">BE190</strain>
    </source>
</reference>
<gene>
    <name evidence="2" type="ORF">J2X05_004044</name>
</gene>
<evidence type="ECO:0000313" key="3">
    <source>
        <dbReference type="Proteomes" id="UP001253595"/>
    </source>
</evidence>
<protein>
    <submittedName>
        <fullName evidence="2">Outer membrane protein assembly factor BamC</fullName>
    </submittedName>
</protein>
<dbReference type="Proteomes" id="UP001253595">
    <property type="component" value="Unassembled WGS sequence"/>
</dbReference>
<dbReference type="EMBL" id="JAVDVX010000009">
    <property type="protein sequence ID" value="MDR7092006.1"/>
    <property type="molecule type" value="Genomic_DNA"/>
</dbReference>
<evidence type="ECO:0000313" key="2">
    <source>
        <dbReference type="EMBL" id="MDR7092006.1"/>
    </source>
</evidence>
<dbReference type="Gene3D" id="3.30.310.170">
    <property type="entry name" value="Outer membrane protein assembly factor BamC"/>
    <property type="match status" value="1"/>
</dbReference>
<dbReference type="InterPro" id="IPR042268">
    <property type="entry name" value="BamC_C"/>
</dbReference>
<accession>A0ABU1V3I9</accession>
<keyword evidence="3" id="KW-1185">Reference proteome</keyword>
<dbReference type="InterPro" id="IPR010653">
    <property type="entry name" value="NlpB/DapX"/>
</dbReference>
<comment type="caution">
    <text evidence="2">The sequence shown here is derived from an EMBL/GenBank/DDBJ whole genome shotgun (WGS) entry which is preliminary data.</text>
</comment>
<organism evidence="2 3">
    <name type="scientific">Cellvibrio fibrivorans</name>
    <dbReference type="NCBI Taxonomy" id="126350"/>
    <lineage>
        <taxon>Bacteria</taxon>
        <taxon>Pseudomonadati</taxon>
        <taxon>Pseudomonadota</taxon>
        <taxon>Gammaproteobacteria</taxon>
        <taxon>Cellvibrionales</taxon>
        <taxon>Cellvibrionaceae</taxon>
        <taxon>Cellvibrio</taxon>
    </lineage>
</organism>
<dbReference type="Pfam" id="PF06804">
    <property type="entry name" value="Lipoprotein_18"/>
    <property type="match status" value="1"/>
</dbReference>
<keyword evidence="1" id="KW-0472">Membrane</keyword>
<keyword evidence="1" id="KW-1133">Transmembrane helix</keyword>
<feature type="transmembrane region" description="Helical" evidence="1">
    <location>
        <begin position="21"/>
        <end position="40"/>
    </location>
</feature>
<sequence length="404" mass="44673">MSSIKAMTITTTSLLSIKRPLLALMVASLTVSLSGCGMFFGDEGVFRNRAGDYVKADNIPPLVLPAGKKSETMGELYPIPPITATDFGYDPTADDYEIPRPMPLSANLEQENVKIQRVGSESWILLNAAPGEVWPRIRNFLNVNTLAVSKADIGKGIIETSWLQFKTDLTTYDRYRLQIDQGVQPETTEIHITHMSVPVAEKPAPDMGWPRRSVNAEREKWMLDELAATLASETAEGGTSLLAQAIGGAVKANLGVSRSEPIMTIKLDRQRAFATLTYAAKRDGFTTFDADADAGLFYVHYIDPEEAKPGWFKRTFRIGLNPKPPTSPYTLAQVKTNMLTGDAFEKAPRSDRDEEKVLPDAPGYLIVVTGTEGNFVVRVRDPYGKRLTPHEARELLTILRRNLI</sequence>
<keyword evidence="1" id="KW-0812">Transmembrane</keyword>
<evidence type="ECO:0000256" key="1">
    <source>
        <dbReference type="SAM" id="Phobius"/>
    </source>
</evidence>